<proteinExistence type="predicted"/>
<gene>
    <name evidence="1" type="ORF">F4Y42_07700</name>
</gene>
<comment type="caution">
    <text evidence="1">The sequence shown here is derived from an EMBL/GenBank/DDBJ whole genome shotgun (WGS) entry which is preliminary data.</text>
</comment>
<evidence type="ECO:0008006" key="2">
    <source>
        <dbReference type="Google" id="ProtNLM"/>
    </source>
</evidence>
<reference evidence="1" key="1">
    <citation type="submission" date="2019-09" db="EMBL/GenBank/DDBJ databases">
        <title>Characterisation of the sponge microbiome using genome-centric metagenomics.</title>
        <authorList>
            <person name="Engelberts J.P."/>
            <person name="Robbins S.J."/>
            <person name="De Goeij J.M."/>
            <person name="Aranda M."/>
            <person name="Bell S.C."/>
            <person name="Webster N.S."/>
        </authorList>
    </citation>
    <scope>NUCLEOTIDE SEQUENCE</scope>
    <source>
        <strain evidence="1">SB0664_bin_27</strain>
    </source>
</reference>
<protein>
    <recommendedName>
        <fullName evidence="2">DUF4276 family protein</fullName>
    </recommendedName>
</protein>
<evidence type="ECO:0000313" key="1">
    <source>
        <dbReference type="EMBL" id="MXY93316.1"/>
    </source>
</evidence>
<dbReference type="AlphaFoldDB" id="A0A6B0YQK1"/>
<dbReference type="EMBL" id="VXRG01000066">
    <property type="protein sequence ID" value="MXY93316.1"/>
    <property type="molecule type" value="Genomic_DNA"/>
</dbReference>
<name>A0A6B0YQK1_9CHLR</name>
<accession>A0A6B0YQK1</accession>
<sequence>MRVLIIPEDFEKDQHLLKPIFERLLQAIGKPRARVRVCQNPRLRGIAQALNAERMLEIVERYRGMTDNLILCVDRDGEVGRHHRLEQLELLCSTATVFLTANAWEEIETWILAGVDLPSEWRWADVRAEVHVKEMYFEPLAVQRGLSDRPDGGRMPLAAEAARRIDAIRQKCPEDFDHLALRLSEVYG</sequence>
<organism evidence="1">
    <name type="scientific">Caldilineaceae bacterium SB0664_bin_27</name>
    <dbReference type="NCBI Taxonomy" id="2605260"/>
    <lineage>
        <taxon>Bacteria</taxon>
        <taxon>Bacillati</taxon>
        <taxon>Chloroflexota</taxon>
        <taxon>Caldilineae</taxon>
        <taxon>Caldilineales</taxon>
        <taxon>Caldilineaceae</taxon>
    </lineage>
</organism>